<gene>
    <name evidence="2" type="ORF">N1032_18130</name>
</gene>
<proteinExistence type="predicted"/>
<organism evidence="2 3">
    <name type="scientific">Herbiconiux daphne</name>
    <dbReference type="NCBI Taxonomy" id="2970914"/>
    <lineage>
        <taxon>Bacteria</taxon>
        <taxon>Bacillati</taxon>
        <taxon>Actinomycetota</taxon>
        <taxon>Actinomycetes</taxon>
        <taxon>Micrococcales</taxon>
        <taxon>Microbacteriaceae</taxon>
        <taxon>Herbiconiux</taxon>
    </lineage>
</organism>
<sequence>MSHDHSGPNPITFATAPAEVRVSREGTQLAYSTRALVLHEPGAIDRYYLPRDDVDFTTLETIDLSSTCPIKGIASDYWSAAGDPAADPIAWSYPDPIEHVEKIRGYIAFYNEKVDVSVV</sequence>
<reference evidence="2" key="1">
    <citation type="submission" date="2022-08" db="EMBL/GenBank/DDBJ databases">
        <authorList>
            <person name="Deng Y."/>
            <person name="Han X.-F."/>
            <person name="Zhang Y.-Q."/>
        </authorList>
    </citation>
    <scope>NUCLEOTIDE SEQUENCE</scope>
    <source>
        <strain evidence="2">CPCC 203386</strain>
    </source>
</reference>
<protein>
    <submittedName>
        <fullName evidence="2">DUF427 domain-containing protein</fullName>
    </submittedName>
</protein>
<feature type="domain" description="DUF427" evidence="1">
    <location>
        <begin position="20"/>
        <end position="112"/>
    </location>
</feature>
<comment type="caution">
    <text evidence="2">The sequence shown here is derived from an EMBL/GenBank/DDBJ whole genome shotgun (WGS) entry which is preliminary data.</text>
</comment>
<dbReference type="InterPro" id="IPR038694">
    <property type="entry name" value="DUF427_sf"/>
</dbReference>
<keyword evidence="3" id="KW-1185">Reference proteome</keyword>
<dbReference type="Gene3D" id="2.170.150.40">
    <property type="entry name" value="Domain of unknown function (DUF427)"/>
    <property type="match status" value="1"/>
</dbReference>
<name>A0ABT2H6W4_9MICO</name>
<dbReference type="PANTHER" id="PTHR34310">
    <property type="entry name" value="DUF427 DOMAIN PROTEIN (AFU_ORTHOLOGUE AFUA_3G02220)"/>
    <property type="match status" value="1"/>
</dbReference>
<dbReference type="PANTHER" id="PTHR34310:SF8">
    <property type="entry name" value="CONSERVED PROTEIN"/>
    <property type="match status" value="1"/>
</dbReference>
<evidence type="ECO:0000313" key="3">
    <source>
        <dbReference type="Proteomes" id="UP001165586"/>
    </source>
</evidence>
<evidence type="ECO:0000259" key="1">
    <source>
        <dbReference type="Pfam" id="PF04248"/>
    </source>
</evidence>
<dbReference type="Pfam" id="PF04248">
    <property type="entry name" value="NTP_transf_9"/>
    <property type="match status" value="1"/>
</dbReference>
<dbReference type="EMBL" id="JANLCJ010000008">
    <property type="protein sequence ID" value="MCS5735662.1"/>
    <property type="molecule type" value="Genomic_DNA"/>
</dbReference>
<dbReference type="Proteomes" id="UP001165586">
    <property type="component" value="Unassembled WGS sequence"/>
</dbReference>
<accession>A0ABT2H6W4</accession>
<evidence type="ECO:0000313" key="2">
    <source>
        <dbReference type="EMBL" id="MCS5735662.1"/>
    </source>
</evidence>
<dbReference type="InterPro" id="IPR007361">
    <property type="entry name" value="DUF427"/>
</dbReference>
<dbReference type="RefSeq" id="WP_259540610.1">
    <property type="nucleotide sequence ID" value="NZ_JANLCJ010000008.1"/>
</dbReference>